<keyword evidence="2" id="KW-0732">Signal</keyword>
<dbReference type="Proteomes" id="UP000014541">
    <property type="component" value="Unassembled WGS sequence"/>
</dbReference>
<sequence>MKIGKKICALTISAFILFSSSFFLHAQGTQAQESGSKEISGAQTEEQSTAGNSDTDNTGAEHSQAGKPSPGKLIFTAGVVGILNTEKQGAPSPIRFTIGAGARFPLHAAGMQNLYFAPHGHFFDGYYLWDITQKKAVPAEVEQRAAYVPAIMVDTPVVFAFARGRSVFSSGAGISFLVRFAAPALRSGVSASDLQEINGWFWKNGRFVYPSVQFSWDYVFPSGLAAGVGAKAYLSAGALADKRGLDRSMLIVGIRIVPPAM</sequence>
<dbReference type="OrthoDB" id="359362at2"/>
<gene>
    <name evidence="3" type="ORF">HMPREF9194_01768</name>
</gene>
<evidence type="ECO:0000313" key="3">
    <source>
        <dbReference type="EMBL" id="EPF31422.1"/>
    </source>
</evidence>
<dbReference type="PATRIC" id="fig|1125699.3.peg.1784"/>
<accession>S3KGR8</accession>
<dbReference type="eggNOG" id="ENOG502ZYU8">
    <property type="taxonomic scope" value="Bacteria"/>
</dbReference>
<reference evidence="3 4" key="1">
    <citation type="submission" date="2013-04" db="EMBL/GenBank/DDBJ databases">
        <title>The Genome Sequence of Treponema maltophilum ATCC 51939.</title>
        <authorList>
            <consortium name="The Broad Institute Genomics Platform"/>
            <person name="Earl A."/>
            <person name="Ward D."/>
            <person name="Feldgarden M."/>
            <person name="Gevers D."/>
            <person name="Leonetti C."/>
            <person name="Blanton J.M."/>
            <person name="Dewhirst F.E."/>
            <person name="Izard J."/>
            <person name="Walker B."/>
            <person name="Young S."/>
            <person name="Zeng Q."/>
            <person name="Gargeya S."/>
            <person name="Fitzgerald M."/>
            <person name="Haas B."/>
            <person name="Abouelleil A."/>
            <person name="Allen A.W."/>
            <person name="Alvarado L."/>
            <person name="Arachchi H.M."/>
            <person name="Berlin A.M."/>
            <person name="Chapman S.B."/>
            <person name="Gainer-Dewar J."/>
            <person name="Goldberg J."/>
            <person name="Griggs A."/>
            <person name="Gujja S."/>
            <person name="Hansen M."/>
            <person name="Howarth C."/>
            <person name="Imamovic A."/>
            <person name="Ireland A."/>
            <person name="Larimer J."/>
            <person name="McCowan C."/>
            <person name="Murphy C."/>
            <person name="Pearson M."/>
            <person name="Poon T.W."/>
            <person name="Priest M."/>
            <person name="Roberts A."/>
            <person name="Saif S."/>
            <person name="Shea T."/>
            <person name="Sisk P."/>
            <person name="Sykes S."/>
            <person name="Wortman J."/>
            <person name="Nusbaum C."/>
            <person name="Birren B."/>
        </authorList>
    </citation>
    <scope>NUCLEOTIDE SEQUENCE [LARGE SCALE GENOMIC DNA]</scope>
    <source>
        <strain evidence="3 4">ATCC 51939</strain>
    </source>
</reference>
<evidence type="ECO:0000256" key="2">
    <source>
        <dbReference type="SAM" id="SignalP"/>
    </source>
</evidence>
<evidence type="ECO:0008006" key="5">
    <source>
        <dbReference type="Google" id="ProtNLM"/>
    </source>
</evidence>
<keyword evidence="4" id="KW-1185">Reference proteome</keyword>
<evidence type="ECO:0000313" key="4">
    <source>
        <dbReference type="Proteomes" id="UP000014541"/>
    </source>
</evidence>
<feature type="compositionally biased region" description="Polar residues" evidence="1">
    <location>
        <begin position="41"/>
        <end position="61"/>
    </location>
</feature>
<dbReference type="AlphaFoldDB" id="S3KGR8"/>
<name>S3KGR8_TREMA</name>
<dbReference type="STRING" id="1125699.HMPREF9194_01768"/>
<feature type="region of interest" description="Disordered" evidence="1">
    <location>
        <begin position="34"/>
        <end position="71"/>
    </location>
</feature>
<protein>
    <recommendedName>
        <fullName evidence="5">Outer membrane protein beta-barrel domain-containing protein</fullName>
    </recommendedName>
</protein>
<evidence type="ECO:0000256" key="1">
    <source>
        <dbReference type="SAM" id="MobiDB-lite"/>
    </source>
</evidence>
<proteinExistence type="predicted"/>
<organism evidence="3 4">
    <name type="scientific">Treponema maltophilum ATCC 51939</name>
    <dbReference type="NCBI Taxonomy" id="1125699"/>
    <lineage>
        <taxon>Bacteria</taxon>
        <taxon>Pseudomonadati</taxon>
        <taxon>Spirochaetota</taxon>
        <taxon>Spirochaetia</taxon>
        <taxon>Spirochaetales</taxon>
        <taxon>Treponemataceae</taxon>
        <taxon>Treponema</taxon>
    </lineage>
</organism>
<dbReference type="HOGENOM" id="CLU_1111001_0_0_12"/>
<feature type="signal peptide" evidence="2">
    <location>
        <begin position="1"/>
        <end position="26"/>
    </location>
</feature>
<dbReference type="EMBL" id="ATFF01000006">
    <property type="protein sequence ID" value="EPF31422.1"/>
    <property type="molecule type" value="Genomic_DNA"/>
</dbReference>
<comment type="caution">
    <text evidence="3">The sequence shown here is derived from an EMBL/GenBank/DDBJ whole genome shotgun (WGS) entry which is preliminary data.</text>
</comment>
<dbReference type="RefSeq" id="WP_016526031.1">
    <property type="nucleotide sequence ID" value="NZ_KE332518.1"/>
</dbReference>
<feature type="chain" id="PRO_5004511060" description="Outer membrane protein beta-barrel domain-containing protein" evidence="2">
    <location>
        <begin position="27"/>
        <end position="261"/>
    </location>
</feature>